<gene>
    <name evidence="1" type="ORF">N866_17925</name>
</gene>
<dbReference type="NCBIfam" id="NF045659">
    <property type="entry name" value="DiMArgaseDdahMtb"/>
    <property type="match status" value="1"/>
</dbReference>
<comment type="caution">
    <text evidence="1">The sequence shown here is derived from an EMBL/GenBank/DDBJ whole genome shotgun (WGS) entry which is preliminary data.</text>
</comment>
<accession>A0A021VYF1</accession>
<keyword evidence="2" id="KW-1185">Reference proteome</keyword>
<dbReference type="GO" id="GO:0019546">
    <property type="term" value="P:L-arginine deiminase pathway"/>
    <property type="evidence" value="ECO:0007669"/>
    <property type="project" value="TreeGrafter"/>
</dbReference>
<dbReference type="AlphaFoldDB" id="A0A021VYF1"/>
<sequence length="284" mass="31439">MTETLAQTATVERTSTPRRYLMCRPEHYTVSYEINPWMDVTRFTDRDLAVQQWETLYRTYLDWGHTVDLIDPIPGLPDMVYAANGATVVDGVVYSAQFRYAERAPEGPAYEQWFADAGFTTHTAREVNEGEGDILLVGDVFLAGHGFRTDRSSHGELASLVGREVVSLELVDPHYYHLDTALAVIDGDAEQPLVAYFPPAFSEESRRVLEEMYPDAIIATERDAVALGLNAVSDGRRVVLAPGATDLAEALRDRGFEPFAVDTSELLKGGGGAKCCTLEIRDAR</sequence>
<reference evidence="1 2" key="1">
    <citation type="submission" date="2014-01" db="EMBL/GenBank/DDBJ databases">
        <title>Actinotalea ferrariae CF5-4.</title>
        <authorList>
            <person name="Chen F."/>
            <person name="Li Y."/>
            <person name="Wang G."/>
        </authorList>
    </citation>
    <scope>NUCLEOTIDE SEQUENCE [LARGE SCALE GENOMIC DNA]</scope>
    <source>
        <strain evidence="1 2">CF5-4</strain>
    </source>
</reference>
<dbReference type="Proteomes" id="UP000019753">
    <property type="component" value="Unassembled WGS sequence"/>
</dbReference>
<evidence type="ECO:0000313" key="1">
    <source>
        <dbReference type="EMBL" id="EYR65035.1"/>
    </source>
</evidence>
<dbReference type="SUPFAM" id="SSF55909">
    <property type="entry name" value="Pentein"/>
    <property type="match status" value="1"/>
</dbReference>
<protein>
    <submittedName>
        <fullName evidence="1">N-dimethylarginine dimethylaminohydrolase</fullName>
    </submittedName>
</protein>
<dbReference type="Gene3D" id="3.75.10.10">
    <property type="entry name" value="L-arginine/glycine Amidinotransferase, Chain A"/>
    <property type="match status" value="1"/>
</dbReference>
<dbReference type="GO" id="GO:0016990">
    <property type="term" value="F:arginine deiminase activity"/>
    <property type="evidence" value="ECO:0007669"/>
    <property type="project" value="TreeGrafter"/>
</dbReference>
<organism evidence="1 2">
    <name type="scientific">Actinotalea ferrariae CF5-4</name>
    <dbReference type="NCBI Taxonomy" id="948458"/>
    <lineage>
        <taxon>Bacteria</taxon>
        <taxon>Bacillati</taxon>
        <taxon>Actinomycetota</taxon>
        <taxon>Actinomycetes</taxon>
        <taxon>Micrococcales</taxon>
        <taxon>Cellulomonadaceae</taxon>
        <taxon>Actinotalea</taxon>
    </lineage>
</organism>
<dbReference type="EMBL" id="AXCW01000007">
    <property type="protein sequence ID" value="EYR65035.1"/>
    <property type="molecule type" value="Genomic_DNA"/>
</dbReference>
<keyword evidence="1" id="KW-0378">Hydrolase</keyword>
<dbReference type="OrthoDB" id="9814070at2"/>
<dbReference type="Pfam" id="PF19420">
    <property type="entry name" value="DDAH_eukar"/>
    <property type="match status" value="1"/>
</dbReference>
<evidence type="ECO:0000313" key="2">
    <source>
        <dbReference type="Proteomes" id="UP000019753"/>
    </source>
</evidence>
<dbReference type="RefSeq" id="WP_034221647.1">
    <property type="nucleotide sequence ID" value="NZ_AXCW01000007.1"/>
</dbReference>
<dbReference type="PANTHER" id="PTHR47271">
    <property type="entry name" value="ARGININE DEIMINASE"/>
    <property type="match status" value="1"/>
</dbReference>
<name>A0A021VYF1_9CELL</name>
<proteinExistence type="predicted"/>
<dbReference type="PANTHER" id="PTHR47271:SF2">
    <property type="entry name" value="ARGININE DEIMINASE"/>
    <property type="match status" value="1"/>
</dbReference>